<evidence type="ECO:0000313" key="2">
    <source>
        <dbReference type="EMBL" id="MFD2094534.1"/>
    </source>
</evidence>
<reference evidence="3" key="1">
    <citation type="journal article" date="2019" name="Int. J. Syst. Evol. Microbiol.">
        <title>The Global Catalogue of Microorganisms (GCM) 10K type strain sequencing project: providing services to taxonomists for standard genome sequencing and annotation.</title>
        <authorList>
            <consortium name="The Broad Institute Genomics Platform"/>
            <consortium name="The Broad Institute Genome Sequencing Center for Infectious Disease"/>
            <person name="Wu L."/>
            <person name="Ma J."/>
        </authorList>
    </citation>
    <scope>NUCLEOTIDE SEQUENCE [LARGE SCALE GENOMIC DNA]</scope>
    <source>
        <strain evidence="3">CGMCC 1.10992</strain>
    </source>
</reference>
<name>A0ABW4XKM2_9GAMM</name>
<gene>
    <name evidence="2" type="ORF">ACFSJ3_00930</name>
</gene>
<sequence length="73" mass="7943">MITRKLATIAAILGGIAAVAIMYIALQHNPQCEFECDGAIDWSHLLMYGGVAFLQVFAFVICLALFVKAIKNL</sequence>
<keyword evidence="1" id="KW-0812">Transmembrane</keyword>
<feature type="transmembrane region" description="Helical" evidence="1">
    <location>
        <begin position="7"/>
        <end position="26"/>
    </location>
</feature>
<dbReference type="Proteomes" id="UP001597380">
    <property type="component" value="Unassembled WGS sequence"/>
</dbReference>
<evidence type="ECO:0000313" key="3">
    <source>
        <dbReference type="Proteomes" id="UP001597380"/>
    </source>
</evidence>
<comment type="caution">
    <text evidence="2">The sequence shown here is derived from an EMBL/GenBank/DDBJ whole genome shotgun (WGS) entry which is preliminary data.</text>
</comment>
<keyword evidence="3" id="KW-1185">Reference proteome</keyword>
<organism evidence="2 3">
    <name type="scientific">Corallincola platygyrae</name>
    <dbReference type="NCBI Taxonomy" id="1193278"/>
    <lineage>
        <taxon>Bacteria</taxon>
        <taxon>Pseudomonadati</taxon>
        <taxon>Pseudomonadota</taxon>
        <taxon>Gammaproteobacteria</taxon>
        <taxon>Alteromonadales</taxon>
        <taxon>Psychromonadaceae</taxon>
        <taxon>Corallincola</taxon>
    </lineage>
</organism>
<protein>
    <recommendedName>
        <fullName evidence="4">Disulfide bond formation protein B</fullName>
    </recommendedName>
</protein>
<accession>A0ABW4XKM2</accession>
<keyword evidence="1" id="KW-1133">Transmembrane helix</keyword>
<feature type="transmembrane region" description="Helical" evidence="1">
    <location>
        <begin position="46"/>
        <end position="67"/>
    </location>
</feature>
<dbReference type="RefSeq" id="WP_345338697.1">
    <property type="nucleotide sequence ID" value="NZ_BAABLI010000007.1"/>
</dbReference>
<proteinExistence type="predicted"/>
<evidence type="ECO:0000256" key="1">
    <source>
        <dbReference type="SAM" id="Phobius"/>
    </source>
</evidence>
<dbReference type="EMBL" id="JBHUHT010000004">
    <property type="protein sequence ID" value="MFD2094534.1"/>
    <property type="molecule type" value="Genomic_DNA"/>
</dbReference>
<evidence type="ECO:0008006" key="4">
    <source>
        <dbReference type="Google" id="ProtNLM"/>
    </source>
</evidence>
<keyword evidence="1" id="KW-0472">Membrane</keyword>